<dbReference type="KEGG" id="mfk:E2N92_02915"/>
<dbReference type="InterPro" id="IPR001296">
    <property type="entry name" value="Glyco_trans_1"/>
</dbReference>
<accession>A0A8G0ZY27</accession>
<dbReference type="SUPFAM" id="SSF53756">
    <property type="entry name" value="UDP-Glycosyltransferase/glycogen phosphorylase"/>
    <property type="match status" value="1"/>
</dbReference>
<dbReference type="EMBL" id="CP037968">
    <property type="protein sequence ID" value="QYZ78454.1"/>
    <property type="molecule type" value="Genomic_DNA"/>
</dbReference>
<reference evidence="3" key="1">
    <citation type="journal article" date="2005" name="Int. J. Syst. Evol. Microbiol.">
        <title>Methanofollis formosanus sp. nov., isolated from a fish pond.</title>
        <authorList>
            <person name="Wu S.Y."/>
            <person name="Chen S.C."/>
            <person name="Lai M.C."/>
        </authorList>
    </citation>
    <scope>NUCLEOTIDE SEQUENCE</scope>
    <source>
        <strain evidence="3">ML15</strain>
    </source>
</reference>
<dbReference type="OrthoDB" id="132546at2157"/>
<dbReference type="Gene3D" id="3.40.50.2000">
    <property type="entry name" value="Glycogen Phosphorylase B"/>
    <property type="match status" value="2"/>
</dbReference>
<dbReference type="GO" id="GO:0016757">
    <property type="term" value="F:glycosyltransferase activity"/>
    <property type="evidence" value="ECO:0007669"/>
    <property type="project" value="InterPro"/>
</dbReference>
<dbReference type="PANTHER" id="PTHR12526:SF609">
    <property type="entry name" value="LIPOPOLYSACCHARIDE BIOSYNTHESIS PROTEIN"/>
    <property type="match status" value="1"/>
</dbReference>
<proteinExistence type="predicted"/>
<gene>
    <name evidence="3" type="ORF">E2N92_02915</name>
</gene>
<keyword evidence="4" id="KW-1185">Reference proteome</keyword>
<evidence type="ECO:0000259" key="1">
    <source>
        <dbReference type="Pfam" id="PF00534"/>
    </source>
</evidence>
<protein>
    <submittedName>
        <fullName evidence="3">Glycosyltransferase WbuB</fullName>
    </submittedName>
</protein>
<dbReference type="Pfam" id="PF13579">
    <property type="entry name" value="Glyco_trans_4_4"/>
    <property type="match status" value="1"/>
</dbReference>
<dbReference type="Proteomes" id="UP000826709">
    <property type="component" value="Chromosome"/>
</dbReference>
<evidence type="ECO:0000313" key="3">
    <source>
        <dbReference type="EMBL" id="QYZ78454.1"/>
    </source>
</evidence>
<dbReference type="AlphaFoldDB" id="A0A8G0ZY27"/>
<evidence type="ECO:0000259" key="2">
    <source>
        <dbReference type="Pfam" id="PF13579"/>
    </source>
</evidence>
<sequence length="404" mass="45429">MKILLVVSNFVPEIGSTSHISYDLARAFAAHGHEVDVITSYPRRYTMDVSDRDQDVPTDEIIEGVHIHRCRHPSNRDRILVRGLEHFYLPLYYYRTFRQLKKKFDVCLMMLPPLPLYYLAKWIKHYDGTPFVLNIQDFHPQELTDVGFLTNPLAIRVLAHIERAAYTNADYLTVLSPGGVDYVVARGADPKRVSHIYNAVSLDSGTQIRIFKEKEGIEDKFLISYAGILSPFQGIDHILDVAKALQGHKDIVFFIVGDGMIRSHLEERIRTEEITNVRLRPFLPRDQYLDLVRSSDLSLISLDERMKAPCMPGKLISLLAAGQPVVTLVDPESETARVVREAGCGIVVDPCDIEGLKMAIIALKEDPAIASSFGGAGRSFFEGHMGPSVAVAAYKVVFEMFIKI</sequence>
<feature type="domain" description="Glycosyl transferase family 1" evidence="1">
    <location>
        <begin position="210"/>
        <end position="378"/>
    </location>
</feature>
<name>A0A8G0ZY27_9EURY</name>
<organism evidence="3 4">
    <name type="scientific">Methanofollis formosanus</name>
    <dbReference type="NCBI Taxonomy" id="299308"/>
    <lineage>
        <taxon>Archaea</taxon>
        <taxon>Methanobacteriati</taxon>
        <taxon>Methanobacteriota</taxon>
        <taxon>Stenosarchaea group</taxon>
        <taxon>Methanomicrobia</taxon>
        <taxon>Methanomicrobiales</taxon>
        <taxon>Methanomicrobiaceae</taxon>
        <taxon>Methanofollis</taxon>
    </lineage>
</organism>
<dbReference type="Pfam" id="PF00534">
    <property type="entry name" value="Glycos_transf_1"/>
    <property type="match status" value="1"/>
</dbReference>
<dbReference type="CDD" id="cd03794">
    <property type="entry name" value="GT4_WbuB-like"/>
    <property type="match status" value="1"/>
</dbReference>
<reference evidence="3" key="2">
    <citation type="submission" date="2019-03" db="EMBL/GenBank/DDBJ databases">
        <authorList>
            <person name="Chen S.-C."/>
            <person name="Wu S.-Y."/>
            <person name="Lai M.-C."/>
        </authorList>
    </citation>
    <scope>NUCLEOTIDE SEQUENCE</scope>
    <source>
        <strain evidence="3">ML15</strain>
    </source>
</reference>
<dbReference type="InterPro" id="IPR028098">
    <property type="entry name" value="Glyco_trans_4-like_N"/>
</dbReference>
<dbReference type="RefSeq" id="WP_220682212.1">
    <property type="nucleotide sequence ID" value="NZ_CP037968.1"/>
</dbReference>
<dbReference type="PANTHER" id="PTHR12526">
    <property type="entry name" value="GLYCOSYLTRANSFERASE"/>
    <property type="match status" value="1"/>
</dbReference>
<feature type="domain" description="Glycosyltransferase subfamily 4-like N-terminal" evidence="2">
    <location>
        <begin position="22"/>
        <end position="198"/>
    </location>
</feature>
<evidence type="ECO:0000313" key="4">
    <source>
        <dbReference type="Proteomes" id="UP000826709"/>
    </source>
</evidence>